<evidence type="ECO:0000313" key="4">
    <source>
        <dbReference type="EMBL" id="MFB9057375.1"/>
    </source>
</evidence>
<dbReference type="Gene3D" id="3.40.50.1820">
    <property type="entry name" value="alpha/beta hydrolase"/>
    <property type="match status" value="1"/>
</dbReference>
<feature type="domain" description="BD-FAE-like" evidence="3">
    <location>
        <begin position="65"/>
        <end position="187"/>
    </location>
</feature>
<dbReference type="SUPFAM" id="SSF53474">
    <property type="entry name" value="alpha/beta-Hydrolases"/>
    <property type="match status" value="1"/>
</dbReference>
<dbReference type="Pfam" id="PF20434">
    <property type="entry name" value="BD-FAE"/>
    <property type="match status" value="1"/>
</dbReference>
<dbReference type="InterPro" id="IPR050300">
    <property type="entry name" value="GDXG_lipolytic_enzyme"/>
</dbReference>
<dbReference type="CDD" id="cd08589">
    <property type="entry name" value="PI-PLCc_SaPLC1_like"/>
    <property type="match status" value="1"/>
</dbReference>
<dbReference type="Pfam" id="PF16670">
    <property type="entry name" value="PI-PLC-C1"/>
    <property type="match status" value="1"/>
</dbReference>
<accession>A0ABV5FD48</accession>
<comment type="caution">
    <text evidence="4">The sequence shown here is derived from an EMBL/GenBank/DDBJ whole genome shotgun (WGS) entry which is preliminary data.</text>
</comment>
<dbReference type="SUPFAM" id="SSF51695">
    <property type="entry name" value="PLC-like phosphodiesterases"/>
    <property type="match status" value="1"/>
</dbReference>
<dbReference type="EC" id="3.1.4.11" evidence="4"/>
<keyword evidence="2" id="KW-0732">Signal</keyword>
<evidence type="ECO:0000313" key="5">
    <source>
        <dbReference type="Proteomes" id="UP001589585"/>
    </source>
</evidence>
<evidence type="ECO:0000259" key="3">
    <source>
        <dbReference type="Pfam" id="PF20434"/>
    </source>
</evidence>
<dbReference type="Gene3D" id="3.20.20.190">
    <property type="entry name" value="Phosphatidylinositol (PI) phosphodiesterase"/>
    <property type="match status" value="1"/>
</dbReference>
<feature type="chain" id="PRO_5045533306" evidence="2">
    <location>
        <begin position="22"/>
        <end position="617"/>
    </location>
</feature>
<organism evidence="4 5">
    <name type="scientific">Mariniflexile ostreae</name>
    <dbReference type="NCBI Taxonomy" id="1520892"/>
    <lineage>
        <taxon>Bacteria</taxon>
        <taxon>Pseudomonadati</taxon>
        <taxon>Bacteroidota</taxon>
        <taxon>Flavobacteriia</taxon>
        <taxon>Flavobacteriales</taxon>
        <taxon>Flavobacteriaceae</taxon>
        <taxon>Mariniflexile</taxon>
    </lineage>
</organism>
<dbReference type="EMBL" id="JBHMFC010000074">
    <property type="protein sequence ID" value="MFB9057375.1"/>
    <property type="molecule type" value="Genomic_DNA"/>
</dbReference>
<sequence>MKSLKPQAVLFFFFTTLMLLAQNKTTIEVWPLEVPGETEAKLPARKTANTSGNTTRLTDVTNPILTVYAPKKPNASKAGIIVCPGGGYNILAIDKEGEEIAIWLNKLGYTAFVLQYRVPKKQNAAAQDLQRALKIVRNKASLYQLETNKIGLIGFSAGGHLAALASTNYNKSFYDKQDDIDNVSSRPDFTMLIYPAYLDKGAHKTVDPNFQFDQHTPPFFIFGTADDNYGNSGLVMAQALRVNKTPVELHLYNNGGHGYGLRKGNPAAETWPVLAERWLGNILKTTVKLNDIQVIGSHNSYKIPIETPLFDYLHHLNPQNMDALQYGHPSLEAQLDLGLRNIELDVFHDPLGGYFSNPKGLELIKSLGKKPLVYDALHTLQKPGLKMFHVQDIDFRSHHLLFSDGLAAIKSWSDKHPDHSPIFILINAKDQKVTGTRDPLPFSSTALDSIDIEIRKVFPPNKLITPKDVRGDFETLEQAVLAVGWPDLDKVKGRFLFVLDEKETKIKEYLEPSGSLKDPVLFVNSKEGKPEAGFRIINNPIKDFEYIKALVAKGYMVRTRADAGTTEARNITYERFEKAKASGAQVISTDYYIPSTLFESDFKVIFSNNTYERIKNE</sequence>
<dbReference type="Proteomes" id="UP001589585">
    <property type="component" value="Unassembled WGS sequence"/>
</dbReference>
<dbReference type="InterPro" id="IPR032075">
    <property type="entry name" value="PI-PLC-C1"/>
</dbReference>
<dbReference type="InterPro" id="IPR017946">
    <property type="entry name" value="PLC-like_Pdiesterase_TIM-brl"/>
</dbReference>
<dbReference type="PANTHER" id="PTHR48081:SF6">
    <property type="entry name" value="PEPTIDASE S9 PROLYL OLIGOPEPTIDASE CATALYTIC DOMAIN-CONTAINING PROTEIN"/>
    <property type="match status" value="1"/>
</dbReference>
<dbReference type="InterPro" id="IPR029058">
    <property type="entry name" value="AB_hydrolase_fold"/>
</dbReference>
<gene>
    <name evidence="4" type="ORF">ACFFU9_11555</name>
</gene>
<protein>
    <submittedName>
        <fullName evidence="4">Ca2+-dependent phosphoinositide-specific phospholipase C</fullName>
        <ecNumber evidence="4">3.1.4.11</ecNumber>
    </submittedName>
</protein>
<evidence type="ECO:0000256" key="1">
    <source>
        <dbReference type="ARBA" id="ARBA00022801"/>
    </source>
</evidence>
<dbReference type="InterPro" id="IPR049492">
    <property type="entry name" value="BD-FAE-like_dom"/>
</dbReference>
<dbReference type="PANTHER" id="PTHR48081">
    <property type="entry name" value="AB HYDROLASE SUPERFAMILY PROTEIN C4A8.06C"/>
    <property type="match status" value="1"/>
</dbReference>
<keyword evidence="1 4" id="KW-0378">Hydrolase</keyword>
<reference evidence="4 5" key="1">
    <citation type="submission" date="2024-09" db="EMBL/GenBank/DDBJ databases">
        <authorList>
            <person name="Sun Q."/>
            <person name="Mori K."/>
        </authorList>
    </citation>
    <scope>NUCLEOTIDE SEQUENCE [LARGE SCALE GENOMIC DNA]</scope>
    <source>
        <strain evidence="4 5">CECT 8622</strain>
    </source>
</reference>
<dbReference type="RefSeq" id="WP_379861602.1">
    <property type="nucleotide sequence ID" value="NZ_JBHMFC010000074.1"/>
</dbReference>
<feature type="signal peptide" evidence="2">
    <location>
        <begin position="1"/>
        <end position="21"/>
    </location>
</feature>
<proteinExistence type="predicted"/>
<evidence type="ECO:0000256" key="2">
    <source>
        <dbReference type="SAM" id="SignalP"/>
    </source>
</evidence>
<keyword evidence="5" id="KW-1185">Reference proteome</keyword>
<dbReference type="GO" id="GO:0004435">
    <property type="term" value="F:phosphatidylinositol-4,5-bisphosphate phospholipase C activity"/>
    <property type="evidence" value="ECO:0007669"/>
    <property type="project" value="UniProtKB-EC"/>
</dbReference>
<name>A0ABV5FD48_9FLAO</name>